<evidence type="ECO:0000313" key="3">
    <source>
        <dbReference type="Proteomes" id="UP001176941"/>
    </source>
</evidence>
<name>A0ABN8YKB1_RANTA</name>
<organism evidence="2 3">
    <name type="scientific">Rangifer tarandus platyrhynchus</name>
    <name type="common">Svalbard reindeer</name>
    <dbReference type="NCBI Taxonomy" id="3082113"/>
    <lineage>
        <taxon>Eukaryota</taxon>
        <taxon>Metazoa</taxon>
        <taxon>Chordata</taxon>
        <taxon>Craniata</taxon>
        <taxon>Vertebrata</taxon>
        <taxon>Euteleostomi</taxon>
        <taxon>Mammalia</taxon>
        <taxon>Eutheria</taxon>
        <taxon>Laurasiatheria</taxon>
        <taxon>Artiodactyla</taxon>
        <taxon>Ruminantia</taxon>
        <taxon>Pecora</taxon>
        <taxon>Cervidae</taxon>
        <taxon>Odocoileinae</taxon>
        <taxon>Rangifer</taxon>
    </lineage>
</organism>
<protein>
    <submittedName>
        <fullName evidence="2">Uncharacterized protein</fullName>
    </submittedName>
</protein>
<evidence type="ECO:0000256" key="1">
    <source>
        <dbReference type="SAM" id="MobiDB-lite"/>
    </source>
</evidence>
<sequence length="148" mass="15868">MFEESQEGLAQRQAPVGLCGIKTKDQAPGAPAADTCHSCPPLPSLGLALPAGTACGIRRAALDPPRASLRTAWPMGRGEGLCESAVERVGTNQLPRARGEGRLYRLALRSRPEQPPRTQPHLPRQAKSDPELEKVQCGQPPLPPMVLR</sequence>
<dbReference type="Proteomes" id="UP001176941">
    <property type="component" value="Chromosome 20"/>
</dbReference>
<reference evidence="2" key="1">
    <citation type="submission" date="2023-04" db="EMBL/GenBank/DDBJ databases">
        <authorList>
            <consortium name="ELIXIR-Norway"/>
        </authorList>
    </citation>
    <scope>NUCLEOTIDE SEQUENCE [LARGE SCALE GENOMIC DNA]</scope>
</reference>
<feature type="region of interest" description="Disordered" evidence="1">
    <location>
        <begin position="108"/>
        <end position="148"/>
    </location>
</feature>
<accession>A0ABN8YKB1</accession>
<evidence type="ECO:0000313" key="2">
    <source>
        <dbReference type="EMBL" id="CAI9161995.1"/>
    </source>
</evidence>
<keyword evidence="3" id="KW-1185">Reference proteome</keyword>
<dbReference type="EMBL" id="OX459956">
    <property type="protein sequence ID" value="CAI9161995.1"/>
    <property type="molecule type" value="Genomic_DNA"/>
</dbReference>
<gene>
    <name evidence="2" type="ORF">MRATA1EN1_LOCUS10957</name>
</gene>
<proteinExistence type="predicted"/>